<reference evidence="7 8" key="1">
    <citation type="submission" date="2017-06" db="EMBL/GenBank/DDBJ databases">
        <title>Genome sequencing of cyanobaciteial culture collection at National Institute for Environmental Studies (NIES).</title>
        <authorList>
            <person name="Hirose Y."/>
            <person name="Shimura Y."/>
            <person name="Fujisawa T."/>
            <person name="Nakamura Y."/>
            <person name="Kawachi M."/>
        </authorList>
    </citation>
    <scope>NUCLEOTIDE SEQUENCE [LARGE SCALE GENOMIC DNA]</scope>
    <source>
        <strain evidence="7 8">NIES-806</strain>
    </source>
</reference>
<evidence type="ECO:0000256" key="1">
    <source>
        <dbReference type="ARBA" id="ARBA00004141"/>
    </source>
</evidence>
<dbReference type="KEGG" id="dcm:NIES806_23440"/>
<dbReference type="AlphaFoldDB" id="A0A1Z4V3Y0"/>
<evidence type="ECO:0000259" key="6">
    <source>
        <dbReference type="Pfam" id="PF05154"/>
    </source>
</evidence>
<dbReference type="GO" id="GO:0016020">
    <property type="term" value="C:membrane"/>
    <property type="evidence" value="ECO:0007669"/>
    <property type="project" value="UniProtKB-SubCell"/>
</dbReference>
<dbReference type="Proteomes" id="UP000218702">
    <property type="component" value="Chromosome"/>
</dbReference>
<dbReference type="InterPro" id="IPR007829">
    <property type="entry name" value="TM2"/>
</dbReference>
<keyword evidence="8" id="KW-1185">Reference proteome</keyword>
<evidence type="ECO:0000256" key="4">
    <source>
        <dbReference type="ARBA" id="ARBA00023136"/>
    </source>
</evidence>
<keyword evidence="3 5" id="KW-1133">Transmembrane helix</keyword>
<dbReference type="Pfam" id="PF05154">
    <property type="entry name" value="TM2"/>
    <property type="match status" value="1"/>
</dbReference>
<keyword evidence="2 5" id="KW-0812">Transmembrane</keyword>
<proteinExistence type="predicted"/>
<dbReference type="RefSeq" id="WP_096667435.1">
    <property type="nucleotide sequence ID" value="NZ_AP018316.1"/>
</dbReference>
<feature type="domain" description="TM2" evidence="6">
    <location>
        <begin position="11"/>
        <end position="53"/>
    </location>
</feature>
<evidence type="ECO:0000256" key="5">
    <source>
        <dbReference type="SAM" id="Phobius"/>
    </source>
</evidence>
<dbReference type="EMBL" id="AP018316">
    <property type="protein sequence ID" value="BAZ86134.1"/>
    <property type="molecule type" value="Genomic_DNA"/>
</dbReference>
<evidence type="ECO:0000313" key="7">
    <source>
        <dbReference type="EMBL" id="BAZ86134.1"/>
    </source>
</evidence>
<feature type="transmembrane region" description="Helical" evidence="5">
    <location>
        <begin position="12"/>
        <end position="32"/>
    </location>
</feature>
<organism evidence="7 8">
    <name type="scientific">Dolichospermum compactum NIES-806</name>
    <dbReference type="NCBI Taxonomy" id="1973481"/>
    <lineage>
        <taxon>Bacteria</taxon>
        <taxon>Bacillati</taxon>
        <taxon>Cyanobacteriota</taxon>
        <taxon>Cyanophyceae</taxon>
        <taxon>Nostocales</taxon>
        <taxon>Aphanizomenonaceae</taxon>
        <taxon>Dolichospermum</taxon>
        <taxon>Dolichospermum compactum</taxon>
    </lineage>
</organism>
<evidence type="ECO:0000313" key="8">
    <source>
        <dbReference type="Proteomes" id="UP000218702"/>
    </source>
</evidence>
<accession>A0A1Z4V3Y0</accession>
<gene>
    <name evidence="7" type="ORF">NIES806_23440</name>
</gene>
<comment type="subcellular location">
    <subcellularLocation>
        <location evidence="1">Membrane</location>
        <topology evidence="1">Multi-pass membrane protein</topology>
    </subcellularLocation>
</comment>
<protein>
    <recommendedName>
        <fullName evidence="6">TM2 domain-containing protein</fullName>
    </recommendedName>
</protein>
<dbReference type="OrthoDB" id="9816361at2"/>
<evidence type="ECO:0000256" key="2">
    <source>
        <dbReference type="ARBA" id="ARBA00022692"/>
    </source>
</evidence>
<sequence>MSNINPSHTMKQLLAGYAGIIFGGFGLHKFILGYTLEGFIMLTISVIGGSFTYGFTLIVMQLVGLIEAMIYLNKSHEEFVNTYFVNKQGWF</sequence>
<evidence type="ECO:0000256" key="3">
    <source>
        <dbReference type="ARBA" id="ARBA00022989"/>
    </source>
</evidence>
<keyword evidence="4 5" id="KW-0472">Membrane</keyword>
<feature type="transmembrane region" description="Helical" evidence="5">
    <location>
        <begin position="38"/>
        <end position="66"/>
    </location>
</feature>
<name>A0A1Z4V3Y0_9CYAN</name>